<comment type="caution">
    <text evidence="2">The sequence shown here is derived from an EMBL/GenBank/DDBJ whole genome shotgun (WGS) entry which is preliminary data.</text>
</comment>
<evidence type="ECO:0000313" key="2">
    <source>
        <dbReference type="EMBL" id="PIC43863.1"/>
    </source>
</evidence>
<organism evidence="2 3">
    <name type="scientific">Caenorhabditis nigoni</name>
    <dbReference type="NCBI Taxonomy" id="1611254"/>
    <lineage>
        <taxon>Eukaryota</taxon>
        <taxon>Metazoa</taxon>
        <taxon>Ecdysozoa</taxon>
        <taxon>Nematoda</taxon>
        <taxon>Chromadorea</taxon>
        <taxon>Rhabditida</taxon>
        <taxon>Rhabditina</taxon>
        <taxon>Rhabditomorpha</taxon>
        <taxon>Rhabditoidea</taxon>
        <taxon>Rhabditidae</taxon>
        <taxon>Peloderinae</taxon>
        <taxon>Caenorhabditis</taxon>
    </lineage>
</organism>
<protein>
    <submittedName>
        <fullName evidence="2">Uncharacterized protein</fullName>
    </submittedName>
</protein>
<keyword evidence="3" id="KW-1185">Reference proteome</keyword>
<proteinExistence type="predicted"/>
<sequence length="197" mass="23893">MWTVDEVREMFKFSERERKLKYEQYVPRNQYLYLHHRWDLRFNEILAEKPQMTINEALVKVFCEEMNLLKWNNGTEKQKAYIQDAYADFLYTIPDTDPRTPKGRIHGRLELVTLAADAPIGVKLAKFFIVPGFDIFEPEIPNEEVRELSREERQRQRLRNERIQMENYRILREEAREQATFLNSSIHFRYFGNEVVR</sequence>
<dbReference type="AlphaFoldDB" id="A0A2G5UWI5"/>
<dbReference type="EMBL" id="PDUG01000002">
    <property type="protein sequence ID" value="PIC43863.1"/>
    <property type="molecule type" value="Genomic_DNA"/>
</dbReference>
<evidence type="ECO:0000313" key="3">
    <source>
        <dbReference type="Proteomes" id="UP000230233"/>
    </source>
</evidence>
<dbReference type="Proteomes" id="UP000230233">
    <property type="component" value="Chromosome II"/>
</dbReference>
<dbReference type="OrthoDB" id="10456697at2759"/>
<accession>A0A2G5UWI5</accession>
<name>A0A2G5UWI5_9PELO</name>
<feature type="coiled-coil region" evidence="1">
    <location>
        <begin position="148"/>
        <end position="178"/>
    </location>
</feature>
<gene>
    <name evidence="2" type="primary">Cnig_chr_II.g4437</name>
    <name evidence="2" type="ORF">B9Z55_004437</name>
</gene>
<evidence type="ECO:0000256" key="1">
    <source>
        <dbReference type="SAM" id="Coils"/>
    </source>
</evidence>
<keyword evidence="1" id="KW-0175">Coiled coil</keyword>
<reference evidence="3" key="1">
    <citation type="submission" date="2017-10" db="EMBL/GenBank/DDBJ databases">
        <title>Rapid genome shrinkage in a self-fertile nematode reveals novel sperm competition proteins.</title>
        <authorList>
            <person name="Yin D."/>
            <person name="Schwarz E.M."/>
            <person name="Thomas C.G."/>
            <person name="Felde R.L."/>
            <person name="Korf I.F."/>
            <person name="Cutter A.D."/>
            <person name="Schartner C.M."/>
            <person name="Ralston E.J."/>
            <person name="Meyer B.J."/>
            <person name="Haag E.S."/>
        </authorList>
    </citation>
    <scope>NUCLEOTIDE SEQUENCE [LARGE SCALE GENOMIC DNA]</scope>
    <source>
        <strain evidence="3">JU1422</strain>
    </source>
</reference>